<organism evidence="1 2">
    <name type="scientific">Deinococcus aluminii</name>
    <dbReference type="NCBI Taxonomy" id="1656885"/>
    <lineage>
        <taxon>Bacteria</taxon>
        <taxon>Thermotogati</taxon>
        <taxon>Deinococcota</taxon>
        <taxon>Deinococci</taxon>
        <taxon>Deinococcales</taxon>
        <taxon>Deinococcaceae</taxon>
        <taxon>Deinococcus</taxon>
    </lineage>
</organism>
<reference evidence="1 2" key="1">
    <citation type="submission" date="2024-02" db="EMBL/GenBank/DDBJ databases">
        <title>Deinococcus aluminii NBRC 112889.</title>
        <authorList>
            <person name="Ichikawa N."/>
            <person name="Katano-Makiyama Y."/>
            <person name="Hidaka K."/>
        </authorList>
    </citation>
    <scope>NUCLEOTIDE SEQUENCE [LARGE SCALE GENOMIC DNA]</scope>
    <source>
        <strain evidence="1 2">NBRC 112889</strain>
    </source>
</reference>
<protein>
    <submittedName>
        <fullName evidence="1">Uncharacterized protein</fullName>
    </submittedName>
</protein>
<gene>
    <name evidence="1" type="ORF">Dalu01_02473</name>
</gene>
<name>A0ABP9XFC5_9DEIO</name>
<evidence type="ECO:0000313" key="2">
    <source>
        <dbReference type="Proteomes" id="UP001404956"/>
    </source>
</evidence>
<accession>A0ABP9XFC5</accession>
<dbReference type="EMBL" id="BAABRV010000005">
    <property type="protein sequence ID" value="GAA5534065.1"/>
    <property type="molecule type" value="Genomic_DNA"/>
</dbReference>
<sequence length="213" mass="23009">MKCLPIAPLLLLTLLSARQKKTDAAQLGPVAQFYVDEGGLALHTSASRAYARPCLKPVSLSQTLVGGAFDLPGKLVQFIEAHKLAATTHTQRPSGYDAVHITPAPPYEGNWLGQGDFKSFCFGKFELVKVEPVADAKPITAGASEPYLIPGVQARATRITFRLTDVPGGNFVRDLKDDTTLLARGSMAPDDYGRELTVVATLPNRVEDFNTDR</sequence>
<evidence type="ECO:0000313" key="1">
    <source>
        <dbReference type="EMBL" id="GAA5534065.1"/>
    </source>
</evidence>
<dbReference type="Proteomes" id="UP001404956">
    <property type="component" value="Unassembled WGS sequence"/>
</dbReference>
<keyword evidence="2" id="KW-1185">Reference proteome</keyword>
<comment type="caution">
    <text evidence="1">The sequence shown here is derived from an EMBL/GenBank/DDBJ whole genome shotgun (WGS) entry which is preliminary data.</text>
</comment>
<dbReference type="RefSeq" id="WP_345455053.1">
    <property type="nucleotide sequence ID" value="NZ_BAABRV010000005.1"/>
</dbReference>
<proteinExistence type="predicted"/>